<dbReference type="InterPro" id="IPR046848">
    <property type="entry name" value="E_motif"/>
</dbReference>
<dbReference type="GO" id="GO:0009451">
    <property type="term" value="P:RNA modification"/>
    <property type="evidence" value="ECO:0007669"/>
    <property type="project" value="InterPro"/>
</dbReference>
<feature type="repeat" description="PPR" evidence="3">
    <location>
        <begin position="29"/>
        <end position="63"/>
    </location>
</feature>
<dbReference type="InterPro" id="IPR002885">
    <property type="entry name" value="PPR_rpt"/>
</dbReference>
<accession>A0A5J9VX44</accession>
<dbReference type="EMBL" id="RWGY01000007">
    <property type="protein sequence ID" value="TVU39914.1"/>
    <property type="molecule type" value="Genomic_DNA"/>
</dbReference>
<dbReference type="Proteomes" id="UP000324897">
    <property type="component" value="Chromosome 4"/>
</dbReference>
<dbReference type="OrthoDB" id="442680at2759"/>
<evidence type="ECO:0000313" key="5">
    <source>
        <dbReference type="Proteomes" id="UP000324897"/>
    </source>
</evidence>
<evidence type="ECO:0008006" key="6">
    <source>
        <dbReference type="Google" id="ProtNLM"/>
    </source>
</evidence>
<dbReference type="Pfam" id="PF20431">
    <property type="entry name" value="E_motif"/>
    <property type="match status" value="1"/>
</dbReference>
<dbReference type="PANTHER" id="PTHR47926:SF494">
    <property type="entry name" value="DYW DOMAIN-CONTAINING PROTEIN"/>
    <property type="match status" value="1"/>
</dbReference>
<keyword evidence="5" id="KW-1185">Reference proteome</keyword>
<keyword evidence="2" id="KW-0809">Transit peptide</keyword>
<feature type="non-terminal residue" evidence="4">
    <location>
        <position position="1"/>
    </location>
</feature>
<dbReference type="Gene3D" id="1.25.40.10">
    <property type="entry name" value="Tetratricopeptide repeat domain"/>
    <property type="match status" value="1"/>
</dbReference>
<sequence>MASAIVDMYSRCGSLEDACRIFNRAQDENVTLWTAMLESYAAFGQGRMEIEFFNGMKEENITPNDTNPYRIVPSIENHNCMVDVYGPAGFVEKEKNFIEENNISDEAIVWETLLSARRVHKHIEYAKLASEKLIQNIYATNRKWLDTFNLRSSILEKRVRKQPGQSWIHLKNEVHTFLAGLYHSRGQLKLMLYLGRLM</sequence>
<comment type="caution">
    <text evidence="4">The sequence shown here is derived from an EMBL/GenBank/DDBJ whole genome shotgun (WGS) entry which is preliminary data.</text>
</comment>
<protein>
    <recommendedName>
        <fullName evidence="6">DYW domain-containing protein</fullName>
    </recommendedName>
</protein>
<proteinExistence type="predicted"/>
<evidence type="ECO:0000256" key="3">
    <source>
        <dbReference type="PROSITE-ProRule" id="PRU00708"/>
    </source>
</evidence>
<gene>
    <name evidence="4" type="ORF">EJB05_13358</name>
</gene>
<name>A0A5J9VX44_9POAL</name>
<keyword evidence="1" id="KW-0677">Repeat</keyword>
<dbReference type="Gramene" id="TVU39914">
    <property type="protein sequence ID" value="TVU39914"/>
    <property type="gene ID" value="EJB05_13358"/>
</dbReference>
<dbReference type="InterPro" id="IPR011990">
    <property type="entry name" value="TPR-like_helical_dom_sf"/>
</dbReference>
<dbReference type="InterPro" id="IPR046960">
    <property type="entry name" value="PPR_At4g14850-like_plant"/>
</dbReference>
<evidence type="ECO:0000313" key="4">
    <source>
        <dbReference type="EMBL" id="TVU39914.1"/>
    </source>
</evidence>
<evidence type="ECO:0000256" key="1">
    <source>
        <dbReference type="ARBA" id="ARBA00022737"/>
    </source>
</evidence>
<dbReference type="PROSITE" id="PS51375">
    <property type="entry name" value="PPR"/>
    <property type="match status" value="1"/>
</dbReference>
<dbReference type="PANTHER" id="PTHR47926">
    <property type="entry name" value="PENTATRICOPEPTIDE REPEAT-CONTAINING PROTEIN"/>
    <property type="match status" value="1"/>
</dbReference>
<organism evidence="4 5">
    <name type="scientific">Eragrostis curvula</name>
    <name type="common">weeping love grass</name>
    <dbReference type="NCBI Taxonomy" id="38414"/>
    <lineage>
        <taxon>Eukaryota</taxon>
        <taxon>Viridiplantae</taxon>
        <taxon>Streptophyta</taxon>
        <taxon>Embryophyta</taxon>
        <taxon>Tracheophyta</taxon>
        <taxon>Spermatophyta</taxon>
        <taxon>Magnoliopsida</taxon>
        <taxon>Liliopsida</taxon>
        <taxon>Poales</taxon>
        <taxon>Poaceae</taxon>
        <taxon>PACMAD clade</taxon>
        <taxon>Chloridoideae</taxon>
        <taxon>Eragrostideae</taxon>
        <taxon>Eragrostidinae</taxon>
        <taxon>Eragrostis</taxon>
    </lineage>
</organism>
<dbReference type="AlphaFoldDB" id="A0A5J9VX44"/>
<evidence type="ECO:0000256" key="2">
    <source>
        <dbReference type="ARBA" id="ARBA00022946"/>
    </source>
</evidence>
<reference evidence="4 5" key="1">
    <citation type="journal article" date="2019" name="Sci. Rep.">
        <title>A high-quality genome of Eragrostis curvula grass provides insights into Poaceae evolution and supports new strategies to enhance forage quality.</title>
        <authorList>
            <person name="Carballo J."/>
            <person name="Santos B.A.C.M."/>
            <person name="Zappacosta D."/>
            <person name="Garbus I."/>
            <person name="Selva J.P."/>
            <person name="Gallo C.A."/>
            <person name="Diaz A."/>
            <person name="Albertini E."/>
            <person name="Caccamo M."/>
            <person name="Echenique V."/>
        </authorList>
    </citation>
    <scope>NUCLEOTIDE SEQUENCE [LARGE SCALE GENOMIC DNA]</scope>
    <source>
        <strain evidence="5">cv. Victoria</strain>
        <tissue evidence="4">Leaf</tissue>
    </source>
</reference>
<dbReference type="Pfam" id="PF01535">
    <property type="entry name" value="PPR"/>
    <property type="match status" value="2"/>
</dbReference>
<dbReference type="GO" id="GO:0003723">
    <property type="term" value="F:RNA binding"/>
    <property type="evidence" value="ECO:0007669"/>
    <property type="project" value="InterPro"/>
</dbReference>